<evidence type="ECO:0000256" key="1">
    <source>
        <dbReference type="ARBA" id="ARBA00002901"/>
    </source>
</evidence>
<evidence type="ECO:0000256" key="9">
    <source>
        <dbReference type="RuleBase" id="RU365090"/>
    </source>
</evidence>
<evidence type="ECO:0000313" key="13">
    <source>
        <dbReference type="Proteomes" id="UP001200089"/>
    </source>
</evidence>
<dbReference type="GO" id="GO:0006777">
    <property type="term" value="P:Mo-molybdopterin cofactor biosynthetic process"/>
    <property type="evidence" value="ECO:0007669"/>
    <property type="project" value="UniProtKB-UniRule"/>
</dbReference>
<dbReference type="InterPro" id="IPR036135">
    <property type="entry name" value="MoeA_linker/N_sf"/>
</dbReference>
<dbReference type="InterPro" id="IPR005110">
    <property type="entry name" value="MoeA_linker/N"/>
</dbReference>
<evidence type="ECO:0000259" key="11">
    <source>
        <dbReference type="Pfam" id="PF03453"/>
    </source>
</evidence>
<dbReference type="InterPro" id="IPR036425">
    <property type="entry name" value="MoaB/Mog-like_dom_sf"/>
</dbReference>
<evidence type="ECO:0000256" key="3">
    <source>
        <dbReference type="ARBA" id="ARBA00010763"/>
    </source>
</evidence>
<gene>
    <name evidence="12" type="ORF">L0P48_13365</name>
</gene>
<keyword evidence="7 9" id="KW-0501">Molybdenum cofactor biosynthesis</keyword>
<comment type="catalytic activity">
    <reaction evidence="8">
        <text>adenylyl-molybdopterin + molybdate = Mo-molybdopterin + AMP + H(+)</text>
        <dbReference type="Rhea" id="RHEA:35047"/>
        <dbReference type="ChEBI" id="CHEBI:15378"/>
        <dbReference type="ChEBI" id="CHEBI:36264"/>
        <dbReference type="ChEBI" id="CHEBI:62727"/>
        <dbReference type="ChEBI" id="CHEBI:71302"/>
        <dbReference type="ChEBI" id="CHEBI:456215"/>
        <dbReference type="EC" id="2.10.1.1"/>
    </reaction>
</comment>
<protein>
    <recommendedName>
        <fullName evidence="5 9">Molybdopterin molybdenumtransferase</fullName>
        <ecNumber evidence="4 9">2.10.1.1</ecNumber>
    </recommendedName>
</protein>
<evidence type="ECO:0000256" key="4">
    <source>
        <dbReference type="ARBA" id="ARBA00013269"/>
    </source>
</evidence>
<accession>A0AAW5CSI3</accession>
<evidence type="ECO:0000259" key="10">
    <source>
        <dbReference type="Pfam" id="PF00994"/>
    </source>
</evidence>
<dbReference type="InterPro" id="IPR038987">
    <property type="entry name" value="MoeA-like"/>
</dbReference>
<comment type="caution">
    <text evidence="12">The sequence shown here is derived from an EMBL/GenBank/DDBJ whole genome shotgun (WGS) entry which is preliminary data.</text>
</comment>
<name>A0AAW5CSI3_9FIRM</name>
<comment type="pathway">
    <text evidence="2 9">Cofactor biosynthesis; molybdopterin biosynthesis.</text>
</comment>
<dbReference type="AlphaFoldDB" id="A0AAW5CSI3"/>
<keyword evidence="9" id="KW-0460">Magnesium</keyword>
<comment type="function">
    <text evidence="1 9">Catalyzes the insertion of molybdate into adenylated molybdopterin with the concomitant release of AMP.</text>
</comment>
<proteinExistence type="inferred from homology"/>
<comment type="similarity">
    <text evidence="3 9">Belongs to the MoeA family.</text>
</comment>
<organism evidence="12 13">
    <name type="scientific">Blautia massiliensis</name>
    <name type="common">ex Durand et al. 2017</name>
    <dbReference type="NCBI Taxonomy" id="1737424"/>
    <lineage>
        <taxon>Bacteria</taxon>
        <taxon>Bacillati</taxon>
        <taxon>Bacillota</taxon>
        <taxon>Clostridia</taxon>
        <taxon>Lachnospirales</taxon>
        <taxon>Lachnospiraceae</taxon>
        <taxon>Blautia</taxon>
    </lineage>
</organism>
<reference evidence="12" key="1">
    <citation type="submission" date="2022-01" db="EMBL/GenBank/DDBJ databases">
        <title>Collection of gut derived symbiotic bacterial strains cultured from healthy donors.</title>
        <authorList>
            <person name="Lin H."/>
            <person name="Kohout C."/>
            <person name="Waligurski E."/>
            <person name="Pamer E.G."/>
        </authorList>
    </citation>
    <scope>NUCLEOTIDE SEQUENCE</scope>
    <source>
        <strain evidence="12">DFI.1.11</strain>
    </source>
</reference>
<evidence type="ECO:0000256" key="6">
    <source>
        <dbReference type="ARBA" id="ARBA00022505"/>
    </source>
</evidence>
<dbReference type="Gene3D" id="2.170.190.11">
    <property type="entry name" value="Molybdopterin biosynthesis moea protein, domain 3"/>
    <property type="match status" value="1"/>
</dbReference>
<dbReference type="SUPFAM" id="SSF53218">
    <property type="entry name" value="Molybdenum cofactor biosynthesis proteins"/>
    <property type="match status" value="1"/>
</dbReference>
<feature type="domain" description="MoeA N-terminal and linker" evidence="11">
    <location>
        <begin position="2"/>
        <end position="141"/>
    </location>
</feature>
<keyword evidence="9" id="KW-0808">Transferase</keyword>
<sequence length="316" mass="35042">MQACGRVLAKDMIAGFDNPPFDRSPVDGYACKAEDITDASESHPVQLTVLEEIDAGQYSRVTVEKGQAVRIMTGAAIPKGCDCCVRQEDTDYGEETVRIFRPTGQWQNYCYQGENFKNRTVLLKKGDKIGFIEAGILASMGVIKVKVYRRVRAAVLTTGDEVMAPGKRLIPGKIYDCNQGLLAARMKEFGAELVEVAAIEDRPQAMTAAGEVMALDWGITLQCDTTGKEDASSVGVRSHFIHPVLPEADGTTKNVFPCKVERVIEDVFSYILIVSTKEEARIRVDVTKEQWQQYQKHISGNKIWIGIDEKDVMLLK</sequence>
<dbReference type="Pfam" id="PF03453">
    <property type="entry name" value="MoeA_N"/>
    <property type="match status" value="1"/>
</dbReference>
<dbReference type="CDD" id="cd00887">
    <property type="entry name" value="MoeA"/>
    <property type="match status" value="1"/>
</dbReference>
<dbReference type="FunFam" id="2.170.190.11:FF:000001">
    <property type="entry name" value="Molybdopterin molybdenumtransferase"/>
    <property type="match status" value="1"/>
</dbReference>
<dbReference type="PANTHER" id="PTHR10192:SF5">
    <property type="entry name" value="GEPHYRIN"/>
    <property type="match status" value="1"/>
</dbReference>
<dbReference type="Pfam" id="PF00994">
    <property type="entry name" value="MoCF_biosynth"/>
    <property type="match status" value="1"/>
</dbReference>
<dbReference type="EC" id="2.10.1.1" evidence="4 9"/>
<dbReference type="InterPro" id="IPR001453">
    <property type="entry name" value="MoaB/Mog_dom"/>
</dbReference>
<evidence type="ECO:0000256" key="5">
    <source>
        <dbReference type="ARBA" id="ARBA00021108"/>
    </source>
</evidence>
<dbReference type="GO" id="GO:0046872">
    <property type="term" value="F:metal ion binding"/>
    <property type="evidence" value="ECO:0007669"/>
    <property type="project" value="UniProtKB-UniRule"/>
</dbReference>
<comment type="cofactor">
    <cofactor evidence="9">
        <name>Mg(2+)</name>
        <dbReference type="ChEBI" id="CHEBI:18420"/>
    </cofactor>
</comment>
<evidence type="ECO:0000256" key="7">
    <source>
        <dbReference type="ARBA" id="ARBA00023150"/>
    </source>
</evidence>
<dbReference type="PANTHER" id="PTHR10192">
    <property type="entry name" value="MOLYBDOPTERIN BIOSYNTHESIS PROTEIN"/>
    <property type="match status" value="1"/>
</dbReference>
<dbReference type="EMBL" id="JAKNDE010000017">
    <property type="protein sequence ID" value="MCG5034583.1"/>
    <property type="molecule type" value="Genomic_DNA"/>
</dbReference>
<dbReference type="Proteomes" id="UP001200089">
    <property type="component" value="Unassembled WGS sequence"/>
</dbReference>
<evidence type="ECO:0000313" key="12">
    <source>
        <dbReference type="EMBL" id="MCG5034583.1"/>
    </source>
</evidence>
<evidence type="ECO:0000256" key="8">
    <source>
        <dbReference type="ARBA" id="ARBA00047317"/>
    </source>
</evidence>
<dbReference type="GO" id="GO:0061599">
    <property type="term" value="F:molybdopterin molybdotransferase activity"/>
    <property type="evidence" value="ECO:0007669"/>
    <property type="project" value="UniProtKB-UniRule"/>
</dbReference>
<dbReference type="Gene3D" id="3.40.980.10">
    <property type="entry name" value="MoaB/Mog-like domain"/>
    <property type="match status" value="1"/>
</dbReference>
<feature type="domain" description="MoaB/Mog" evidence="10">
    <location>
        <begin position="154"/>
        <end position="209"/>
    </location>
</feature>
<evidence type="ECO:0000256" key="2">
    <source>
        <dbReference type="ARBA" id="ARBA00005046"/>
    </source>
</evidence>
<keyword evidence="9" id="KW-0479">Metal-binding</keyword>
<keyword evidence="6 9" id="KW-0500">Molybdenum</keyword>
<dbReference type="SUPFAM" id="SSF63882">
    <property type="entry name" value="MoeA N-terminal region -like"/>
    <property type="match status" value="1"/>
</dbReference>
<dbReference type="GO" id="GO:0005829">
    <property type="term" value="C:cytosol"/>
    <property type="evidence" value="ECO:0007669"/>
    <property type="project" value="TreeGrafter"/>
</dbReference>